<accession>A0A1E3A0U5</accession>
<proteinExistence type="predicted"/>
<protein>
    <submittedName>
        <fullName evidence="6">Multiple sugar-binding protein</fullName>
    </submittedName>
</protein>
<evidence type="ECO:0000313" key="6">
    <source>
        <dbReference type="EMBL" id="ODM02373.1"/>
    </source>
</evidence>
<reference evidence="6 7" key="1">
    <citation type="submission" date="2016-07" db="EMBL/GenBank/DDBJ databases">
        <title>Characterization of isolates of Eisenbergiella tayi derived from blood cultures, using whole genome sequencing.</title>
        <authorList>
            <person name="Burdz T."/>
            <person name="Wiebe D."/>
            <person name="Huynh C."/>
            <person name="Bernard K."/>
        </authorList>
    </citation>
    <scope>NUCLEOTIDE SEQUENCE [LARGE SCALE GENOMIC DNA]</scope>
    <source>
        <strain evidence="6 7">NML 110608</strain>
    </source>
</reference>
<dbReference type="InterPro" id="IPR050490">
    <property type="entry name" value="Bact_solute-bd_prot1"/>
</dbReference>
<evidence type="ECO:0000256" key="4">
    <source>
        <dbReference type="ARBA" id="ARBA00023139"/>
    </source>
</evidence>
<keyword evidence="5" id="KW-0449">Lipoprotein</keyword>
<dbReference type="SUPFAM" id="SSF53850">
    <property type="entry name" value="Periplasmic binding protein-like II"/>
    <property type="match status" value="1"/>
</dbReference>
<sequence>MLCKYMLSSPGKTFCMKKKGIKGKKWIAAVLLPVFLTAGCGRQGKVETYPDIAEPEAQITFFGNKYEPENVVVIEEILTSFMEENPDIYISYESLKGNDYYDALMKRMETGNGDDIFMVNHDTALQLEEEGKLCELSGLSTIPDFTVRILDQMSDDGEIYWMPTTVSAFGLYCNLDLLEENGQKVPETLPEWEAVCDYFTGMGITPVIANNDISLKTLAIGRSFYCLYQEGSQKEVFGRINRGEESLGEYLKDGFSVAEAFLKKGYINSEEALVTKKTSEDLELFAQGNAPFMLTGGWAADRVKAMAPELRFTVVPYPVLEQGSVLVINADTRIAVNEDSQYKEEAKKFVEYFTGQENIRKFADNQCSFSPLTGGAPASSKEIQPLIDMYQEEKTVIGADSDLKVPIWDLTAECAVKLLSGEELPEVLEWLDEQVEAGEAGR</sequence>
<dbReference type="PANTHER" id="PTHR43649:SF33">
    <property type="entry name" value="POLYGALACTURONAN_RHAMNOGALACTURONAN-BINDING PROTEIN YTCQ"/>
    <property type="match status" value="1"/>
</dbReference>
<keyword evidence="4" id="KW-0564">Palmitate</keyword>
<evidence type="ECO:0000256" key="5">
    <source>
        <dbReference type="ARBA" id="ARBA00023288"/>
    </source>
</evidence>
<name>A0A1E3A0U5_9FIRM</name>
<dbReference type="Pfam" id="PF13416">
    <property type="entry name" value="SBP_bac_8"/>
    <property type="match status" value="1"/>
</dbReference>
<evidence type="ECO:0000256" key="2">
    <source>
        <dbReference type="ARBA" id="ARBA00022729"/>
    </source>
</evidence>
<evidence type="ECO:0000313" key="7">
    <source>
        <dbReference type="Proteomes" id="UP000094067"/>
    </source>
</evidence>
<keyword evidence="3" id="KW-0472">Membrane</keyword>
<comment type="caution">
    <text evidence="6">The sequence shown here is derived from an EMBL/GenBank/DDBJ whole genome shotgun (WGS) entry which is preliminary data.</text>
</comment>
<evidence type="ECO:0000256" key="3">
    <source>
        <dbReference type="ARBA" id="ARBA00023136"/>
    </source>
</evidence>
<dbReference type="InterPro" id="IPR006059">
    <property type="entry name" value="SBP"/>
</dbReference>
<keyword evidence="1" id="KW-1003">Cell membrane</keyword>
<organism evidence="6 7">
    <name type="scientific">Eisenbergiella tayi</name>
    <dbReference type="NCBI Taxonomy" id="1432052"/>
    <lineage>
        <taxon>Bacteria</taxon>
        <taxon>Bacillati</taxon>
        <taxon>Bacillota</taxon>
        <taxon>Clostridia</taxon>
        <taxon>Lachnospirales</taxon>
        <taxon>Lachnospiraceae</taxon>
        <taxon>Eisenbergiella</taxon>
    </lineage>
</organism>
<dbReference type="OrthoDB" id="1650741at2"/>
<dbReference type="Gene3D" id="3.40.190.10">
    <property type="entry name" value="Periplasmic binding protein-like II"/>
    <property type="match status" value="2"/>
</dbReference>
<dbReference type="Proteomes" id="UP000094067">
    <property type="component" value="Unassembled WGS sequence"/>
</dbReference>
<dbReference type="AlphaFoldDB" id="A0A1E3A0U5"/>
<keyword evidence="2" id="KW-0732">Signal</keyword>
<dbReference type="PANTHER" id="PTHR43649">
    <property type="entry name" value="ARABINOSE-BINDING PROTEIN-RELATED"/>
    <property type="match status" value="1"/>
</dbReference>
<gene>
    <name evidence="6" type="primary">msmE_18</name>
    <name evidence="6" type="ORF">BEI61_05535</name>
</gene>
<evidence type="ECO:0000256" key="1">
    <source>
        <dbReference type="ARBA" id="ARBA00022475"/>
    </source>
</evidence>
<dbReference type="EMBL" id="MCGH01000004">
    <property type="protein sequence ID" value="ODM02373.1"/>
    <property type="molecule type" value="Genomic_DNA"/>
</dbReference>
<dbReference type="PATRIC" id="fig|1432052.4.peg.6148"/>